<gene>
    <name evidence="2" type="ORF">SAMN05192573_11568</name>
</gene>
<evidence type="ECO:0000256" key="1">
    <source>
        <dbReference type="SAM" id="Phobius"/>
    </source>
</evidence>
<reference evidence="3" key="1">
    <citation type="submission" date="2016-10" db="EMBL/GenBank/DDBJ databases">
        <authorList>
            <person name="Varghese N."/>
            <person name="Submissions S."/>
        </authorList>
    </citation>
    <scope>NUCLEOTIDE SEQUENCE [LARGE SCALE GENOMIC DNA]</scope>
    <source>
        <strain evidence="3">Gh-67</strain>
    </source>
</reference>
<accession>A0A1G8H806</accession>
<keyword evidence="1" id="KW-1133">Transmembrane helix</keyword>
<keyword evidence="1" id="KW-0812">Transmembrane</keyword>
<sequence>MKLSFFYMLQAYYKRMIFSGITAVKCGALWFSVICMSYPLLTTTAQNLHQRNEKKTYEVLKTS</sequence>
<organism evidence="2 3">
    <name type="scientific">Mucilaginibacter gossypii</name>
    <dbReference type="NCBI Taxonomy" id="551996"/>
    <lineage>
        <taxon>Bacteria</taxon>
        <taxon>Pseudomonadati</taxon>
        <taxon>Bacteroidota</taxon>
        <taxon>Sphingobacteriia</taxon>
        <taxon>Sphingobacteriales</taxon>
        <taxon>Sphingobacteriaceae</taxon>
        <taxon>Mucilaginibacter</taxon>
    </lineage>
</organism>
<name>A0A1G8H806_9SPHI</name>
<dbReference type="AlphaFoldDB" id="A0A1G8H806"/>
<proteinExistence type="predicted"/>
<keyword evidence="3" id="KW-1185">Reference proteome</keyword>
<dbReference type="Proteomes" id="UP000199705">
    <property type="component" value="Unassembled WGS sequence"/>
</dbReference>
<keyword evidence="1" id="KW-0472">Membrane</keyword>
<feature type="transmembrane region" description="Helical" evidence="1">
    <location>
        <begin position="21"/>
        <end position="41"/>
    </location>
</feature>
<protein>
    <submittedName>
        <fullName evidence="2">Uncharacterized protein</fullName>
    </submittedName>
</protein>
<evidence type="ECO:0000313" key="3">
    <source>
        <dbReference type="Proteomes" id="UP000199705"/>
    </source>
</evidence>
<evidence type="ECO:0000313" key="2">
    <source>
        <dbReference type="EMBL" id="SDI02699.1"/>
    </source>
</evidence>
<dbReference type="EMBL" id="FNCG01000015">
    <property type="protein sequence ID" value="SDI02699.1"/>
    <property type="molecule type" value="Genomic_DNA"/>
</dbReference>